<feature type="repeat" description="ANK" evidence="3">
    <location>
        <begin position="399"/>
        <end position="431"/>
    </location>
</feature>
<dbReference type="InterPro" id="IPR036770">
    <property type="entry name" value="Ankyrin_rpt-contain_sf"/>
</dbReference>
<accession>A0ABY6TVN5</accession>
<keyword evidence="2 3" id="KW-0040">ANK repeat</keyword>
<dbReference type="PROSITE" id="PS50297">
    <property type="entry name" value="ANK_REP_REGION"/>
    <property type="match status" value="3"/>
</dbReference>
<dbReference type="Gene3D" id="1.25.40.20">
    <property type="entry name" value="Ankyrin repeat-containing domain"/>
    <property type="match status" value="5"/>
</dbReference>
<evidence type="ECO:0000256" key="3">
    <source>
        <dbReference type="PROSITE-ProRule" id="PRU00023"/>
    </source>
</evidence>
<dbReference type="InterPro" id="IPR002110">
    <property type="entry name" value="Ankyrin_rpt"/>
</dbReference>
<dbReference type="Pfam" id="PF00023">
    <property type="entry name" value="Ank"/>
    <property type="match status" value="1"/>
</dbReference>
<feature type="repeat" description="ANK" evidence="3">
    <location>
        <begin position="660"/>
        <end position="693"/>
    </location>
</feature>
<gene>
    <name evidence="4" type="ORF">CLO192961_LOCUS91466</name>
</gene>
<comment type="caution">
    <text evidence="4">The sequence shown here is derived from an EMBL/GenBank/DDBJ whole genome shotgun (WGS) entry which is preliminary data.</text>
</comment>
<keyword evidence="5" id="KW-1185">Reference proteome</keyword>
<dbReference type="SMART" id="SM00248">
    <property type="entry name" value="ANK"/>
    <property type="match status" value="10"/>
</dbReference>
<dbReference type="EMBL" id="CABFNS010000668">
    <property type="protein sequence ID" value="VUC22704.1"/>
    <property type="molecule type" value="Genomic_DNA"/>
</dbReference>
<dbReference type="SUPFAM" id="SSF48403">
    <property type="entry name" value="Ankyrin repeat"/>
    <property type="match status" value="2"/>
</dbReference>
<evidence type="ECO:0000313" key="5">
    <source>
        <dbReference type="Proteomes" id="UP000766486"/>
    </source>
</evidence>
<evidence type="ECO:0000313" key="4">
    <source>
        <dbReference type="EMBL" id="VUC22704.1"/>
    </source>
</evidence>
<feature type="repeat" description="ANK" evidence="3">
    <location>
        <begin position="199"/>
        <end position="231"/>
    </location>
</feature>
<dbReference type="PANTHER" id="PTHR24166">
    <property type="entry name" value="ROLLING PEBBLES, ISOFORM B"/>
    <property type="match status" value="1"/>
</dbReference>
<evidence type="ECO:0008006" key="6">
    <source>
        <dbReference type="Google" id="ProtNLM"/>
    </source>
</evidence>
<dbReference type="Proteomes" id="UP000766486">
    <property type="component" value="Unassembled WGS sequence"/>
</dbReference>
<dbReference type="PANTHER" id="PTHR24166:SF48">
    <property type="entry name" value="PROTEIN VAPYRIN"/>
    <property type="match status" value="1"/>
</dbReference>
<keyword evidence="1" id="KW-0677">Repeat</keyword>
<name>A0ABY6TVN5_BIOOC</name>
<dbReference type="InterPro" id="IPR050889">
    <property type="entry name" value="Dendritic_Spine_Reg/Scaffold"/>
</dbReference>
<dbReference type="Pfam" id="PF12796">
    <property type="entry name" value="Ank_2"/>
    <property type="match status" value="1"/>
</dbReference>
<evidence type="ECO:0000256" key="1">
    <source>
        <dbReference type="ARBA" id="ARBA00022737"/>
    </source>
</evidence>
<dbReference type="PROSITE" id="PS50088">
    <property type="entry name" value="ANK_REPEAT"/>
    <property type="match status" value="4"/>
</dbReference>
<sequence length="859" mass="96383">MSTSTFVTLPNELLLEIARSFDERGDLHALTLVSKQCYGVADPVLWQREACLDRPGPLHWAIEGGNISLLKKALDLGGNPNQPAYGRWPKLRADNTRWWDYTPAASSTRNLDLHSHSHSHDSADSSWSEFGRACWRPIHLAVTKGRTDMVELLLDRGAAIDSLSWRLCDCQPHPSIGLFPNLTPQNDGWGLGFLDIMDGGWTPLHLAICHKDVEMAKLLLRHGASTDIHQDTRWNRNASSEPSTPRNITAMHEAARHGLLDLMVFLMEEGYQSVDKDSDLVGKPIHLAIWNRHFDAVVPWLKEQGASLDEVCQPEIGMTPLLAMCKTHQLDSIVRLIELGADVCSHVGTETGFAALHFLAYAPEDDLANLGGNQNITKSEVVKLLVSKGLDVDTPERDSGYSALIVASAYCDIDMMRTLLECGANPNYRDHGGCTAFNKIGYNTESPEPRVYEAGQMLSDWGLDIQGPFSENQTTPLNSVCLSRTRTRTNPFRERQILRLARLLLNRGADPNETGRLRTRPVFQAMYSGAFDVASLLLENGGRPQWNDLETLLTPMAFKANYQPGLVSYVLQLDYEKYDILKPSNLFLDELLKRSFFQDAWQAAAELVEHHRSSALPPNALHRVLDKATPESNTANNVQLPLPLVRALLKNGADPNVTWKGETALYYAGRAADFAECIGELIAAGADVNKTTPKMPEGVLLFLFKNSLHDALGHIFDHDDRILRNRPREFHSKCWEYLFRPEANQGTNTQSNTDSPPSEIDLDDEEYDIIPIAWDSIYKYIRRGLRTDVDLEDGDTLQDTVRKVVARCTFTNFYERNRVIEHLGLSPDEPGLLDNTNDYERHKRQVSLQNELQNEGPLP</sequence>
<organism evidence="4 5">
    <name type="scientific">Bionectria ochroleuca</name>
    <name type="common">Gliocladium roseum</name>
    <dbReference type="NCBI Taxonomy" id="29856"/>
    <lineage>
        <taxon>Eukaryota</taxon>
        <taxon>Fungi</taxon>
        <taxon>Dikarya</taxon>
        <taxon>Ascomycota</taxon>
        <taxon>Pezizomycotina</taxon>
        <taxon>Sordariomycetes</taxon>
        <taxon>Hypocreomycetidae</taxon>
        <taxon>Hypocreales</taxon>
        <taxon>Bionectriaceae</taxon>
        <taxon>Clonostachys</taxon>
    </lineage>
</organism>
<reference evidence="4 5" key="1">
    <citation type="submission" date="2019-06" db="EMBL/GenBank/DDBJ databases">
        <authorList>
            <person name="Broberg M."/>
        </authorList>
    </citation>
    <scope>NUCLEOTIDE SEQUENCE [LARGE SCALE GENOMIC DNA]</scope>
</reference>
<evidence type="ECO:0000256" key="2">
    <source>
        <dbReference type="ARBA" id="ARBA00023043"/>
    </source>
</evidence>
<proteinExistence type="predicted"/>
<feature type="repeat" description="ANK" evidence="3">
    <location>
        <begin position="137"/>
        <end position="165"/>
    </location>
</feature>
<protein>
    <recommendedName>
        <fullName evidence="6">F-box domain-containing protein</fullName>
    </recommendedName>
</protein>